<dbReference type="EMBL" id="BGPR01198792">
    <property type="protein sequence ID" value="GBN12121.1"/>
    <property type="molecule type" value="Genomic_DNA"/>
</dbReference>
<evidence type="ECO:0000313" key="2">
    <source>
        <dbReference type="Proteomes" id="UP000499080"/>
    </source>
</evidence>
<reference evidence="1 2" key="1">
    <citation type="journal article" date="2019" name="Sci. Rep.">
        <title>Orb-weaving spider Araneus ventricosus genome elucidates the spidroin gene catalogue.</title>
        <authorList>
            <person name="Kono N."/>
            <person name="Nakamura H."/>
            <person name="Ohtoshi R."/>
            <person name="Moran D.A.P."/>
            <person name="Shinohara A."/>
            <person name="Yoshida Y."/>
            <person name="Fujiwara M."/>
            <person name="Mori M."/>
            <person name="Tomita M."/>
            <person name="Arakawa K."/>
        </authorList>
    </citation>
    <scope>NUCLEOTIDE SEQUENCE [LARGE SCALE GENOMIC DNA]</scope>
</reference>
<dbReference type="Proteomes" id="UP000499080">
    <property type="component" value="Unassembled WGS sequence"/>
</dbReference>
<name>A0A4Y2LBN1_ARAVE</name>
<sequence length="41" mass="4716">VDSDSDKEVAGMYCDHQLNRLQEKYILLPIPQQLLTKRSGI</sequence>
<organism evidence="1 2">
    <name type="scientific">Araneus ventricosus</name>
    <name type="common">Orbweaver spider</name>
    <name type="synonym">Epeira ventricosa</name>
    <dbReference type="NCBI Taxonomy" id="182803"/>
    <lineage>
        <taxon>Eukaryota</taxon>
        <taxon>Metazoa</taxon>
        <taxon>Ecdysozoa</taxon>
        <taxon>Arthropoda</taxon>
        <taxon>Chelicerata</taxon>
        <taxon>Arachnida</taxon>
        <taxon>Araneae</taxon>
        <taxon>Araneomorphae</taxon>
        <taxon>Entelegynae</taxon>
        <taxon>Araneoidea</taxon>
        <taxon>Araneidae</taxon>
        <taxon>Araneus</taxon>
    </lineage>
</organism>
<evidence type="ECO:0000313" key="1">
    <source>
        <dbReference type="EMBL" id="GBN12121.1"/>
    </source>
</evidence>
<keyword evidence="2" id="KW-1185">Reference proteome</keyword>
<gene>
    <name evidence="1" type="ORF">AVEN_263257_1</name>
</gene>
<feature type="non-terminal residue" evidence="1">
    <location>
        <position position="1"/>
    </location>
</feature>
<dbReference type="AlphaFoldDB" id="A0A4Y2LBN1"/>
<comment type="caution">
    <text evidence="1">The sequence shown here is derived from an EMBL/GenBank/DDBJ whole genome shotgun (WGS) entry which is preliminary data.</text>
</comment>
<accession>A0A4Y2LBN1</accession>
<protein>
    <submittedName>
        <fullName evidence="1">Uncharacterized protein</fullName>
    </submittedName>
</protein>
<proteinExistence type="predicted"/>